<keyword evidence="3" id="KW-0731">Sigma factor</keyword>
<keyword evidence="4" id="KW-0804">Transcription</keyword>
<dbReference type="InterPro" id="IPR039425">
    <property type="entry name" value="RNA_pol_sigma-70-like"/>
</dbReference>
<reference evidence="8" key="2">
    <citation type="submission" date="2021-04" db="EMBL/GenBank/DDBJ databases">
        <authorList>
            <person name="Gilroy R."/>
        </authorList>
    </citation>
    <scope>NUCLEOTIDE SEQUENCE</scope>
    <source>
        <strain evidence="8">CHK130-7132</strain>
    </source>
</reference>
<dbReference type="Pfam" id="PF08281">
    <property type="entry name" value="Sigma70_r4_2"/>
    <property type="match status" value="1"/>
</dbReference>
<protein>
    <submittedName>
        <fullName evidence="8">ECF RNA polymerase sigma factor SigK</fullName>
    </submittedName>
</protein>
<reference evidence="8" key="1">
    <citation type="journal article" date="2021" name="PeerJ">
        <title>Extensive microbial diversity within the chicken gut microbiome revealed by metagenomics and culture.</title>
        <authorList>
            <person name="Gilroy R."/>
            <person name="Ravi A."/>
            <person name="Getino M."/>
            <person name="Pursley I."/>
            <person name="Horton D.L."/>
            <person name="Alikhan N.F."/>
            <person name="Baker D."/>
            <person name="Gharbi K."/>
            <person name="Hall N."/>
            <person name="Watson M."/>
            <person name="Adriaenssens E.M."/>
            <person name="Foster-Nyarko E."/>
            <person name="Jarju S."/>
            <person name="Secka A."/>
            <person name="Antonio M."/>
            <person name="Oren A."/>
            <person name="Chaudhuri R.R."/>
            <person name="La Ragione R."/>
            <person name="Hildebrand F."/>
            <person name="Pallen M.J."/>
        </authorList>
    </citation>
    <scope>NUCLEOTIDE SEQUENCE</scope>
    <source>
        <strain evidence="8">CHK130-7132</strain>
    </source>
</reference>
<dbReference type="InterPro" id="IPR014284">
    <property type="entry name" value="RNA_pol_sigma-70_dom"/>
</dbReference>
<dbReference type="Gene3D" id="1.10.1740.10">
    <property type="match status" value="1"/>
</dbReference>
<sequence>MTPEPTSPEPERPPPGRAGPRPLHEDPSRGVPDLQAMPSPSDGPAELLARTALGDEDAFSRLYDETAPQLFALIRRVVRDVSMSEEVLQEVFVEVWRQATRFDARRGSARGWLCTIAHRRAVDTVRSSEAARRRESEDGLLTLEQQVVDVQEEGIMRVESARVHSAMKALTTAQSEAIRLAYFSGCTHREVAALLDIPVGTAKTRIRDGMIVLRDRLGVTS</sequence>
<feature type="domain" description="RNA polymerase sigma factor 70 region 4 type 2" evidence="7">
    <location>
        <begin position="162"/>
        <end position="209"/>
    </location>
</feature>
<feature type="region of interest" description="Disordered" evidence="5">
    <location>
        <begin position="1"/>
        <end position="45"/>
    </location>
</feature>
<evidence type="ECO:0000259" key="6">
    <source>
        <dbReference type="Pfam" id="PF04542"/>
    </source>
</evidence>
<dbReference type="InterPro" id="IPR013249">
    <property type="entry name" value="RNA_pol_sigma70_r4_t2"/>
</dbReference>
<proteinExistence type="inferred from homology"/>
<keyword evidence="2" id="KW-0805">Transcription regulation</keyword>
<evidence type="ECO:0000256" key="2">
    <source>
        <dbReference type="ARBA" id="ARBA00023015"/>
    </source>
</evidence>
<dbReference type="GO" id="GO:0016987">
    <property type="term" value="F:sigma factor activity"/>
    <property type="evidence" value="ECO:0007669"/>
    <property type="project" value="UniProtKB-KW"/>
</dbReference>
<dbReference type="InterPro" id="IPR013324">
    <property type="entry name" value="RNA_pol_sigma_r3/r4-like"/>
</dbReference>
<evidence type="ECO:0000313" key="8">
    <source>
        <dbReference type="EMBL" id="HJC71025.1"/>
    </source>
</evidence>
<accession>A0A9D2Q517</accession>
<dbReference type="EMBL" id="DWWC01000327">
    <property type="protein sequence ID" value="HJC71025.1"/>
    <property type="molecule type" value="Genomic_DNA"/>
</dbReference>
<evidence type="ECO:0000313" key="9">
    <source>
        <dbReference type="Proteomes" id="UP000823854"/>
    </source>
</evidence>
<dbReference type="NCBIfam" id="NF007228">
    <property type="entry name" value="PRK09646.1"/>
    <property type="match status" value="1"/>
</dbReference>
<dbReference type="InterPro" id="IPR007627">
    <property type="entry name" value="RNA_pol_sigma70_r2"/>
</dbReference>
<evidence type="ECO:0000256" key="4">
    <source>
        <dbReference type="ARBA" id="ARBA00023163"/>
    </source>
</evidence>
<dbReference type="AlphaFoldDB" id="A0A9D2Q517"/>
<evidence type="ECO:0000256" key="3">
    <source>
        <dbReference type="ARBA" id="ARBA00023082"/>
    </source>
</evidence>
<comment type="caution">
    <text evidence="8">The sequence shown here is derived from an EMBL/GenBank/DDBJ whole genome shotgun (WGS) entry which is preliminary data.</text>
</comment>
<dbReference type="GO" id="GO:0006352">
    <property type="term" value="P:DNA-templated transcription initiation"/>
    <property type="evidence" value="ECO:0007669"/>
    <property type="project" value="InterPro"/>
</dbReference>
<comment type="similarity">
    <text evidence="1">Belongs to the sigma-70 factor family. ECF subfamily.</text>
</comment>
<dbReference type="InterPro" id="IPR036388">
    <property type="entry name" value="WH-like_DNA-bd_sf"/>
</dbReference>
<name>A0A9D2Q517_9MICO</name>
<dbReference type="Gene3D" id="1.10.10.10">
    <property type="entry name" value="Winged helix-like DNA-binding domain superfamily/Winged helix DNA-binding domain"/>
    <property type="match status" value="1"/>
</dbReference>
<dbReference type="GO" id="GO:0003677">
    <property type="term" value="F:DNA binding"/>
    <property type="evidence" value="ECO:0007669"/>
    <property type="project" value="InterPro"/>
</dbReference>
<dbReference type="CDD" id="cd06171">
    <property type="entry name" value="Sigma70_r4"/>
    <property type="match status" value="1"/>
</dbReference>
<evidence type="ECO:0000256" key="5">
    <source>
        <dbReference type="SAM" id="MobiDB-lite"/>
    </source>
</evidence>
<dbReference type="PANTHER" id="PTHR43133:SF66">
    <property type="entry name" value="ECF RNA POLYMERASE SIGMA FACTOR SIGK"/>
    <property type="match status" value="1"/>
</dbReference>
<organism evidence="8 9">
    <name type="scientific">Candidatus Brachybacterium intestinipullorum</name>
    <dbReference type="NCBI Taxonomy" id="2838512"/>
    <lineage>
        <taxon>Bacteria</taxon>
        <taxon>Bacillati</taxon>
        <taxon>Actinomycetota</taxon>
        <taxon>Actinomycetes</taxon>
        <taxon>Micrococcales</taxon>
        <taxon>Dermabacteraceae</taxon>
        <taxon>Brachybacterium</taxon>
    </lineage>
</organism>
<dbReference type="InterPro" id="IPR013325">
    <property type="entry name" value="RNA_pol_sigma_r2"/>
</dbReference>
<dbReference type="Proteomes" id="UP000823854">
    <property type="component" value="Unassembled WGS sequence"/>
</dbReference>
<dbReference type="Pfam" id="PF04542">
    <property type="entry name" value="Sigma70_r2"/>
    <property type="match status" value="1"/>
</dbReference>
<dbReference type="NCBIfam" id="TIGR02937">
    <property type="entry name" value="sigma70-ECF"/>
    <property type="match status" value="1"/>
</dbReference>
<dbReference type="PANTHER" id="PTHR43133">
    <property type="entry name" value="RNA POLYMERASE ECF-TYPE SIGMA FACTO"/>
    <property type="match status" value="1"/>
</dbReference>
<dbReference type="SUPFAM" id="SSF88946">
    <property type="entry name" value="Sigma2 domain of RNA polymerase sigma factors"/>
    <property type="match status" value="1"/>
</dbReference>
<dbReference type="SUPFAM" id="SSF88659">
    <property type="entry name" value="Sigma3 and sigma4 domains of RNA polymerase sigma factors"/>
    <property type="match status" value="1"/>
</dbReference>
<gene>
    <name evidence="8" type="primary">sigK</name>
    <name evidence="8" type="ORF">H9932_15295</name>
</gene>
<evidence type="ECO:0000259" key="7">
    <source>
        <dbReference type="Pfam" id="PF08281"/>
    </source>
</evidence>
<feature type="domain" description="RNA polymerase sigma-70 region 2" evidence="6">
    <location>
        <begin position="62"/>
        <end position="128"/>
    </location>
</feature>
<evidence type="ECO:0000256" key="1">
    <source>
        <dbReference type="ARBA" id="ARBA00010641"/>
    </source>
</evidence>